<dbReference type="RefSeq" id="WP_249310794.1">
    <property type="nucleotide sequence ID" value="NZ_JACRSU010000001.1"/>
</dbReference>
<dbReference type="Proteomes" id="UP000611762">
    <property type="component" value="Unassembled WGS sequence"/>
</dbReference>
<dbReference type="Pfam" id="PF21778">
    <property type="entry name" value="DUF6873"/>
    <property type="match status" value="1"/>
</dbReference>
<evidence type="ECO:0000259" key="1">
    <source>
        <dbReference type="Pfam" id="PF21778"/>
    </source>
</evidence>
<dbReference type="InterPro" id="IPR049238">
    <property type="entry name" value="DUF6873"/>
</dbReference>
<feature type="domain" description="DUF6873" evidence="1">
    <location>
        <begin position="22"/>
        <end position="227"/>
    </location>
</feature>
<name>A0A926DKU5_9FIRM</name>
<evidence type="ECO:0000313" key="3">
    <source>
        <dbReference type="Proteomes" id="UP000611762"/>
    </source>
</evidence>
<organism evidence="2 3">
    <name type="scientific">Congzhengia minquanensis</name>
    <dbReference type="NCBI Taxonomy" id="2763657"/>
    <lineage>
        <taxon>Bacteria</taxon>
        <taxon>Bacillati</taxon>
        <taxon>Bacillota</taxon>
        <taxon>Clostridia</taxon>
        <taxon>Eubacteriales</taxon>
        <taxon>Oscillospiraceae</taxon>
        <taxon>Congzhengia</taxon>
    </lineage>
</organism>
<proteinExistence type="predicted"/>
<dbReference type="AlphaFoldDB" id="A0A926DKU5"/>
<protein>
    <recommendedName>
        <fullName evidence="1">DUF6873 domain-containing protein</fullName>
    </recommendedName>
</protein>
<dbReference type="EMBL" id="JACRSU010000001">
    <property type="protein sequence ID" value="MBC8539587.1"/>
    <property type="molecule type" value="Genomic_DNA"/>
</dbReference>
<keyword evidence="3" id="KW-1185">Reference proteome</keyword>
<reference evidence="2" key="1">
    <citation type="submission" date="2020-08" db="EMBL/GenBank/DDBJ databases">
        <title>Genome public.</title>
        <authorList>
            <person name="Liu C."/>
            <person name="Sun Q."/>
        </authorList>
    </citation>
    <scope>NUCLEOTIDE SEQUENCE</scope>
    <source>
        <strain evidence="2">H8</strain>
    </source>
</reference>
<gene>
    <name evidence="2" type="ORF">H8698_01175</name>
</gene>
<comment type="caution">
    <text evidence="2">The sequence shown here is derived from an EMBL/GenBank/DDBJ whole genome shotgun (WGS) entry which is preliminary data.</text>
</comment>
<evidence type="ECO:0000313" key="2">
    <source>
        <dbReference type="EMBL" id="MBC8539587.1"/>
    </source>
</evidence>
<sequence length="232" mass="25653">MRKKLLIDCRFAGVAEKKWGSKFEIISSPKLNHLSEPVSCHPDLSLCKIGNTYIAEKTVYEYYKQKLSGSNVICGETVLDSHYPFDVAYNVLISGKTAFANFQYTDRVVKQELKKQNLKLININQGYANCAAAELAGGIITADPSLLDACAKEHIDTLKIEPGDVVLSGYDYGFIGGASGFAYGRLLFFGDICKHKSFQNIKRFAEIKGVELEYIKDFPLTDVGTIIGIDGK</sequence>
<accession>A0A926DKU5</accession>